<organism evidence="2 3">
    <name type="scientific">Brachyspira innocens</name>
    <dbReference type="NCBI Taxonomy" id="13264"/>
    <lineage>
        <taxon>Bacteria</taxon>
        <taxon>Pseudomonadati</taxon>
        <taxon>Spirochaetota</taxon>
        <taxon>Spirochaetia</taxon>
        <taxon>Brachyspirales</taxon>
        <taxon>Brachyspiraceae</taxon>
        <taxon>Brachyspira</taxon>
    </lineage>
</organism>
<comment type="caution">
    <text evidence="2">The sequence shown here is derived from an EMBL/GenBank/DDBJ whole genome shotgun (WGS) entry which is preliminary data.</text>
</comment>
<keyword evidence="3" id="KW-1185">Reference proteome</keyword>
<feature type="chain" id="PRO_5045644977" description="Lipoprotein" evidence="1">
    <location>
        <begin position="24"/>
        <end position="172"/>
    </location>
</feature>
<name>A0ABT8Z279_9SPIR</name>
<dbReference type="EMBL" id="JAUPBM010000256">
    <property type="protein sequence ID" value="MDO7021649.1"/>
    <property type="molecule type" value="Genomic_DNA"/>
</dbReference>
<protein>
    <recommendedName>
        <fullName evidence="4">Lipoprotein</fullName>
    </recommendedName>
</protein>
<dbReference type="Proteomes" id="UP001175147">
    <property type="component" value="Unassembled WGS sequence"/>
</dbReference>
<proteinExistence type="predicted"/>
<keyword evidence="1" id="KW-0732">Signal</keyword>
<reference evidence="2" key="1">
    <citation type="submission" date="2023-07" db="EMBL/GenBank/DDBJ databases">
        <title>Mucosal microbiota of week-old chicken and adult hens.</title>
        <authorList>
            <person name="Volf J."/>
            <person name="Karasova D."/>
            <person name="Crhanova M."/>
            <person name="Faldynova M."/>
            <person name="Prikrylova H."/>
            <person name="Zeman M."/>
            <person name="Babak V."/>
            <person name="Rajova J."/>
            <person name="Rychlik I."/>
        </authorList>
    </citation>
    <scope>NUCLEOTIDE SEQUENCE</scope>
    <source>
        <strain evidence="2">ET902</strain>
    </source>
</reference>
<evidence type="ECO:0000313" key="2">
    <source>
        <dbReference type="EMBL" id="MDO7021649.1"/>
    </source>
</evidence>
<evidence type="ECO:0008006" key="4">
    <source>
        <dbReference type="Google" id="ProtNLM"/>
    </source>
</evidence>
<feature type="signal peptide" evidence="1">
    <location>
        <begin position="1"/>
        <end position="23"/>
    </location>
</feature>
<dbReference type="RefSeq" id="WP_304384863.1">
    <property type="nucleotide sequence ID" value="NZ_JAUPBL010000021.1"/>
</dbReference>
<dbReference type="PROSITE" id="PS51257">
    <property type="entry name" value="PROKAR_LIPOPROTEIN"/>
    <property type="match status" value="1"/>
</dbReference>
<sequence length="172" mass="20495">MYKYKVILIITIILFASSCSKNSNEKKENMPNRVEIILSDDIDNINEENKEVKEYDEDKLKQMALTSLKEFYSMPYNKENVRIAYEKFYSANYKEILRKSRNIKNADEYVQSDPSLDFEFETKIDKVYDIKLDGQKAYIDVDSSVYDRVEDTTSKARQTFIMCYENNRWVIM</sequence>
<evidence type="ECO:0000313" key="3">
    <source>
        <dbReference type="Proteomes" id="UP001175147"/>
    </source>
</evidence>
<gene>
    <name evidence="2" type="ORF">Q5M86_12800</name>
</gene>
<evidence type="ECO:0000256" key="1">
    <source>
        <dbReference type="SAM" id="SignalP"/>
    </source>
</evidence>
<accession>A0ABT8Z279</accession>